<dbReference type="NCBIfam" id="TIGR01783">
    <property type="entry name" value="TonB-siderophor"/>
    <property type="match status" value="1"/>
</dbReference>
<dbReference type="PANTHER" id="PTHR32552:SF68">
    <property type="entry name" value="FERRICHROME OUTER MEMBRANE TRANSPORTER_PHAGE RECEPTOR"/>
    <property type="match status" value="1"/>
</dbReference>
<evidence type="ECO:0000313" key="20">
    <source>
        <dbReference type="Proteomes" id="UP001202243"/>
    </source>
</evidence>
<keyword evidence="11 14" id="KW-0472">Membrane</keyword>
<feature type="domain" description="Secretin/TonB short N-terminal" evidence="18">
    <location>
        <begin position="73"/>
        <end position="124"/>
    </location>
</feature>
<keyword evidence="4 14" id="KW-1134">Transmembrane beta strand</keyword>
<keyword evidence="3 14" id="KW-0813">Transport</keyword>
<evidence type="ECO:0000259" key="18">
    <source>
        <dbReference type="SMART" id="SM00965"/>
    </source>
</evidence>
<keyword evidence="8" id="KW-0408">Iron</keyword>
<feature type="signal peptide" evidence="17">
    <location>
        <begin position="1"/>
        <end position="33"/>
    </location>
</feature>
<dbReference type="Gene3D" id="3.55.50.30">
    <property type="match status" value="1"/>
</dbReference>
<proteinExistence type="inferred from homology"/>
<evidence type="ECO:0000256" key="16">
    <source>
        <dbReference type="RuleBase" id="RU003357"/>
    </source>
</evidence>
<dbReference type="InterPro" id="IPR012910">
    <property type="entry name" value="Plug_dom"/>
</dbReference>
<organism evidence="19 20">
    <name type="scientific">Janthinobacterium kumbetense</name>
    <dbReference type="NCBI Taxonomy" id="2950280"/>
    <lineage>
        <taxon>Bacteria</taxon>
        <taxon>Pseudomonadati</taxon>
        <taxon>Pseudomonadota</taxon>
        <taxon>Betaproteobacteria</taxon>
        <taxon>Burkholderiales</taxon>
        <taxon>Oxalobacteraceae</taxon>
        <taxon>Janthinobacterium</taxon>
    </lineage>
</organism>
<feature type="chain" id="PRO_5046506091" evidence="17">
    <location>
        <begin position="34"/>
        <end position="825"/>
    </location>
</feature>
<keyword evidence="10 16" id="KW-0798">TonB box</keyword>
<dbReference type="CDD" id="cd01347">
    <property type="entry name" value="ligand_gated_channel"/>
    <property type="match status" value="1"/>
</dbReference>
<sequence>MPPRPTAPKLRPFPLAVAIQALFLAGAAMGALAATAPAAHAQTLENAQAKRPYAIPAGPLERALTAFASAAGVELSADAALLQGKRSGGLAGSYTVRQGFDELLRGQGVRVVTGANGAYALRADASATPLPAPASAQAAQASATLPAITINASSERETATGPVRGYVARRAASATKTDTALNENPQSVSVVTADEISDRNAESLDETLRYTAGVTPNQRPLGSDDSSLLRGFTIETNGILQDGLRNSGRTFGASIEPYGLERLEVLRGPASVLYGQIPPGGMVNAVSKRPSADAVREVGIEYGSYQRRQLKADVGGTLDAPGAWTWRVVMLGREADTRLDRDRDNRLYFAPSLTWQAGPATRLTLLARYEQDNQQYAFPNQLLVPGQRGQVDPGVNLMGDDNRFKRRNTMLGYEFEHAFNDTWSLRQNLRYTHLKNDRTDMFPLGLNDDGTVKRYFMPVDTASKSLFADTQLQARFATGSLAHQVLLGVDYANIRNTDEYRHQQGFIEPIDLYQPVYGKQPLVPAKSPTRADAPSRQLGLYAQDQIKWDRWVVTAGLRRDKATQSRDVTDLHAGSVKADYHQSPSATTGRVGAVYLFDGGWAPYVSYATSFSPELGVTANGDALKPSRGKQFEAGVRYEPVGQRASYTAAVFDLVRDNVTTSDIGNPGSLLQTGQVGSRGLELEARTEFASRLSLIAQYTYLDTEVRKSNNGDLGLQQSGAPRHSASAWARQAFDLGTALPAYAALGMRFLGAMRSNSDGDNLNIRNGGLTQWDAALGVSRGPWQFSLNVNNVLDKQTLYDCGYLPNLCYRNAERTANVSAMYRF</sequence>
<evidence type="ECO:0000256" key="15">
    <source>
        <dbReference type="PROSITE-ProRule" id="PRU10144"/>
    </source>
</evidence>
<evidence type="ECO:0000256" key="17">
    <source>
        <dbReference type="SAM" id="SignalP"/>
    </source>
</evidence>
<dbReference type="InterPro" id="IPR037066">
    <property type="entry name" value="Plug_dom_sf"/>
</dbReference>
<dbReference type="PROSITE" id="PS01156">
    <property type="entry name" value="TONB_DEPENDENT_REC_2"/>
    <property type="match status" value="1"/>
</dbReference>
<dbReference type="SUPFAM" id="SSF56935">
    <property type="entry name" value="Porins"/>
    <property type="match status" value="1"/>
</dbReference>
<dbReference type="Proteomes" id="UP001202243">
    <property type="component" value="Unassembled WGS sequence"/>
</dbReference>
<feature type="short sequence motif" description="TonB C-terminal box" evidence="15">
    <location>
        <begin position="808"/>
        <end position="825"/>
    </location>
</feature>
<evidence type="ECO:0000256" key="8">
    <source>
        <dbReference type="ARBA" id="ARBA00023004"/>
    </source>
</evidence>
<evidence type="ECO:0000256" key="11">
    <source>
        <dbReference type="ARBA" id="ARBA00023136"/>
    </source>
</evidence>
<evidence type="ECO:0000256" key="13">
    <source>
        <dbReference type="ARBA" id="ARBA00023237"/>
    </source>
</evidence>
<evidence type="ECO:0000256" key="1">
    <source>
        <dbReference type="ARBA" id="ARBA00004571"/>
    </source>
</evidence>
<gene>
    <name evidence="19" type="ORF">NCG91_03210</name>
</gene>
<evidence type="ECO:0000313" key="19">
    <source>
        <dbReference type="EMBL" id="MCM2564591.1"/>
    </source>
</evidence>
<dbReference type="EMBL" id="JAMQGR010000001">
    <property type="protein sequence ID" value="MCM2564591.1"/>
    <property type="molecule type" value="Genomic_DNA"/>
</dbReference>
<evidence type="ECO:0000256" key="3">
    <source>
        <dbReference type="ARBA" id="ARBA00022448"/>
    </source>
</evidence>
<name>A0ABT0WKK5_9BURK</name>
<dbReference type="Pfam" id="PF00593">
    <property type="entry name" value="TonB_dep_Rec_b-barrel"/>
    <property type="match status" value="1"/>
</dbReference>
<dbReference type="InterPro" id="IPR039426">
    <property type="entry name" value="TonB-dep_rcpt-like"/>
</dbReference>
<keyword evidence="12 19" id="KW-0675">Receptor</keyword>
<evidence type="ECO:0000256" key="9">
    <source>
        <dbReference type="ARBA" id="ARBA00023065"/>
    </source>
</evidence>
<keyword evidence="6 14" id="KW-0812">Transmembrane</keyword>
<comment type="similarity">
    <text evidence="2 14 16">Belongs to the TonB-dependent receptor family.</text>
</comment>
<dbReference type="InterPro" id="IPR010105">
    <property type="entry name" value="TonB_sidphr_rcpt"/>
</dbReference>
<evidence type="ECO:0000256" key="12">
    <source>
        <dbReference type="ARBA" id="ARBA00023170"/>
    </source>
</evidence>
<evidence type="ECO:0000256" key="4">
    <source>
        <dbReference type="ARBA" id="ARBA00022452"/>
    </source>
</evidence>
<dbReference type="InterPro" id="IPR011662">
    <property type="entry name" value="Secretin/TonB_short_N"/>
</dbReference>
<dbReference type="RefSeq" id="WP_251348546.1">
    <property type="nucleotide sequence ID" value="NZ_JAMQGR010000001.1"/>
</dbReference>
<evidence type="ECO:0000256" key="10">
    <source>
        <dbReference type="ARBA" id="ARBA00023077"/>
    </source>
</evidence>
<comment type="caution">
    <text evidence="19">The sequence shown here is derived from an EMBL/GenBank/DDBJ whole genome shotgun (WGS) entry which is preliminary data.</text>
</comment>
<evidence type="ECO:0000256" key="5">
    <source>
        <dbReference type="ARBA" id="ARBA00022496"/>
    </source>
</evidence>
<reference evidence="19 20" key="1">
    <citation type="submission" date="2022-06" db="EMBL/GenBank/DDBJ databases">
        <title>Janthinobacterium kumbetensis sp. nov., isolated from spring water in Turkey.</title>
        <authorList>
            <person name="Inan Bektas K."/>
            <person name="Belduz A.A."/>
            <person name="Canakci S."/>
            <person name="Nalcaoglu A."/>
            <person name="Ceylan E."/>
            <person name="Kati H."/>
        </authorList>
    </citation>
    <scope>NUCLEOTIDE SEQUENCE [LARGE SCALE GENOMIC DNA]</scope>
    <source>
        <strain evidence="19 20">GK</strain>
    </source>
</reference>
<dbReference type="InterPro" id="IPR000531">
    <property type="entry name" value="Beta-barrel_TonB"/>
</dbReference>
<dbReference type="PANTHER" id="PTHR32552">
    <property type="entry name" value="FERRICHROME IRON RECEPTOR-RELATED"/>
    <property type="match status" value="1"/>
</dbReference>
<dbReference type="Gene3D" id="2.170.130.10">
    <property type="entry name" value="TonB-dependent receptor, plug domain"/>
    <property type="match status" value="1"/>
</dbReference>
<comment type="subcellular location">
    <subcellularLocation>
        <location evidence="1 14">Cell outer membrane</location>
        <topology evidence="1 14">Multi-pass membrane protein</topology>
    </subcellularLocation>
</comment>
<accession>A0ABT0WKK5</accession>
<keyword evidence="9" id="KW-0406">Ion transport</keyword>
<keyword evidence="20" id="KW-1185">Reference proteome</keyword>
<protein>
    <submittedName>
        <fullName evidence="19">TonB-dependent siderophore receptor</fullName>
    </submittedName>
</protein>
<dbReference type="InterPro" id="IPR036942">
    <property type="entry name" value="Beta-barrel_TonB_sf"/>
</dbReference>
<keyword evidence="7 17" id="KW-0732">Signal</keyword>
<keyword evidence="13 14" id="KW-0998">Cell outer membrane</keyword>
<dbReference type="InterPro" id="IPR010917">
    <property type="entry name" value="TonB_rcpt_CS"/>
</dbReference>
<keyword evidence="5" id="KW-0410">Iron transport</keyword>
<evidence type="ECO:0000256" key="14">
    <source>
        <dbReference type="PROSITE-ProRule" id="PRU01360"/>
    </source>
</evidence>
<dbReference type="Gene3D" id="2.40.170.20">
    <property type="entry name" value="TonB-dependent receptor, beta-barrel domain"/>
    <property type="match status" value="1"/>
</dbReference>
<dbReference type="PROSITE" id="PS52016">
    <property type="entry name" value="TONB_DEPENDENT_REC_3"/>
    <property type="match status" value="1"/>
</dbReference>
<evidence type="ECO:0000256" key="7">
    <source>
        <dbReference type="ARBA" id="ARBA00022729"/>
    </source>
</evidence>
<evidence type="ECO:0000256" key="2">
    <source>
        <dbReference type="ARBA" id="ARBA00009810"/>
    </source>
</evidence>
<dbReference type="SMART" id="SM00965">
    <property type="entry name" value="STN"/>
    <property type="match status" value="1"/>
</dbReference>
<dbReference type="Pfam" id="PF07715">
    <property type="entry name" value="Plug"/>
    <property type="match status" value="1"/>
</dbReference>
<evidence type="ECO:0000256" key="6">
    <source>
        <dbReference type="ARBA" id="ARBA00022692"/>
    </source>
</evidence>